<protein>
    <recommendedName>
        <fullName evidence="3">TIGR02453 family protein</fullName>
    </recommendedName>
</protein>
<comment type="caution">
    <text evidence="1">The sequence shown here is derived from an EMBL/GenBank/DDBJ whole genome shotgun (WGS) entry which is preliminary data.</text>
</comment>
<name>A0A101HF92_9BACT</name>
<dbReference type="PATRIC" id="fig|294710.3.peg.175"/>
<dbReference type="NCBIfam" id="TIGR02453">
    <property type="entry name" value="TIGR02453 family protein"/>
    <property type="match status" value="1"/>
</dbReference>
<dbReference type="PANTHER" id="PTHR36452:SF1">
    <property type="entry name" value="DUF2461 DOMAIN-CONTAINING PROTEIN"/>
    <property type="match status" value="1"/>
</dbReference>
<organism evidence="1 2">
    <name type="scientific">Proteiniphilum acetatigenes</name>
    <dbReference type="NCBI Taxonomy" id="294710"/>
    <lineage>
        <taxon>Bacteria</taxon>
        <taxon>Pseudomonadati</taxon>
        <taxon>Bacteroidota</taxon>
        <taxon>Bacteroidia</taxon>
        <taxon>Bacteroidales</taxon>
        <taxon>Dysgonomonadaceae</taxon>
        <taxon>Proteiniphilum</taxon>
    </lineage>
</organism>
<proteinExistence type="predicted"/>
<dbReference type="PANTHER" id="PTHR36452">
    <property type="entry name" value="CHROMOSOME 12, WHOLE GENOME SHOTGUN SEQUENCE"/>
    <property type="match status" value="1"/>
</dbReference>
<dbReference type="EMBL" id="LGGN01000361">
    <property type="protein sequence ID" value="KUK75812.1"/>
    <property type="molecule type" value="Genomic_DNA"/>
</dbReference>
<reference evidence="2" key="1">
    <citation type="journal article" date="2015" name="MBio">
        <title>Genome-Resolved Metagenomic Analysis Reveals Roles for Candidate Phyla and Other Microbial Community Members in Biogeochemical Transformations in Oil Reservoirs.</title>
        <authorList>
            <person name="Hu P."/>
            <person name="Tom L."/>
            <person name="Singh A."/>
            <person name="Thomas B.C."/>
            <person name="Baker B.J."/>
            <person name="Piceno Y.M."/>
            <person name="Andersen G.L."/>
            <person name="Banfield J.F."/>
        </authorList>
    </citation>
    <scope>NUCLEOTIDE SEQUENCE [LARGE SCALE GENOMIC DNA]</scope>
</reference>
<dbReference type="AlphaFoldDB" id="A0A101HF92"/>
<evidence type="ECO:0000313" key="1">
    <source>
        <dbReference type="EMBL" id="KUK75812.1"/>
    </source>
</evidence>
<dbReference type="Pfam" id="PF09365">
    <property type="entry name" value="DUF2461"/>
    <property type="match status" value="1"/>
</dbReference>
<gene>
    <name evidence="1" type="ORF">XD92_1503</name>
</gene>
<dbReference type="Proteomes" id="UP000053860">
    <property type="component" value="Unassembled WGS sequence"/>
</dbReference>
<accession>A0A101HF92</accession>
<sequence length="229" mass="27172">MEAAKEFSGFSSQTILFLKELKANNNREWFNEHKQVYQEALLQPFRSLAVMLTPAMYNIDPQFELRPSKMLSRIYRDIRFSPNKDPYKSSMWLNFQQAATHWENFPGYFAELNTEHFTIGMGLFMPKRKIMDYFREEIDYSRDSFKEMAEKALTAGFEVAGETYKRPLPNTLPDFYQPWIQRKSVYVIKTIPLSDERIYSEAIALQLMDDFSQIADLYHFMKEIVKEAQ</sequence>
<evidence type="ECO:0000313" key="2">
    <source>
        <dbReference type="Proteomes" id="UP000053860"/>
    </source>
</evidence>
<dbReference type="InterPro" id="IPR012808">
    <property type="entry name" value="CHP02453"/>
</dbReference>
<dbReference type="InterPro" id="IPR015996">
    <property type="entry name" value="UCP028451"/>
</dbReference>
<evidence type="ECO:0008006" key="3">
    <source>
        <dbReference type="Google" id="ProtNLM"/>
    </source>
</evidence>
<dbReference type="PIRSF" id="PIRSF028451">
    <property type="entry name" value="UCP028451"/>
    <property type="match status" value="1"/>
</dbReference>